<feature type="region of interest" description="Disordered" evidence="1">
    <location>
        <begin position="655"/>
        <end position="682"/>
    </location>
</feature>
<dbReference type="KEGG" id="mbr:MONBRDRAFT_31239"/>
<keyword evidence="3" id="KW-1185">Reference proteome</keyword>
<feature type="compositionally biased region" description="Low complexity" evidence="1">
    <location>
        <begin position="1"/>
        <end position="16"/>
    </location>
</feature>
<sequence>MAASVQPQHPQQPVAPETTDTETRGSIPYRLDASGRLVNHSFLGTARDLSKFTEMPEPRVPTPPKADKAGRRPRRSRYRAEPIDREARSLNHWDATLKEWSRQERHIRERTGQDGATLNMNSQDLVRSSYNKREQLERAMPELETGKGFRYKSEFWQEIPVSKSGLNFTLSKAQRGQHPELEYQGRPSIIDREVGHGPARHPTHSWMDRSQYLHERETQLESNFDDFQRLEPDYRKLYIRGEPAVFGSAPSSAPTEEDDLLLGLAQDDADMEDFASYEQALDDKAAQSGKPSEADASGIQSVDPLVEMYPCDPDERAHQPKRFFEGCRVVFHAHCKEKVTKAIELRNVGNTVVYFQWHRSERDNALGRHEDDMHRFFLDCESGAILPKESRILTVAFVSSKSGVFSDEWRLLVQPTIGHAYLTLELCGVTKQHDPQKAVREAQETRLARRAMERSLRWLVEDIVSRVDKSNGRHLRVSLTSSSADSFARINESLGQGYHAEVELYLNQLFDAVWTHIHDRDRETVQTSQSTSRPKRRQVAEVAAAPDASAPVAPARPKWTRSLTELFELIQTVLEDDAREGFLSEYYRLVDGMQCPPQPQNFLDSFRLGRQVVVESLDRFSTIAFDVRTTMGLPARQLTEQEVAATKGVRKELRVKSATRRTPSARLRSAQPSEPSVEEALPTPTVNSATYARYHANLRLMARDIVSDMIIKLAEAVEVSRQQPAP</sequence>
<dbReference type="InterPro" id="IPR032707">
    <property type="entry name" value="MYCBPAP"/>
</dbReference>
<dbReference type="AlphaFoldDB" id="A9USK0"/>
<evidence type="ECO:0000313" key="2">
    <source>
        <dbReference type="EMBL" id="EDQ91795.1"/>
    </source>
</evidence>
<dbReference type="Pfam" id="PF14646">
    <property type="entry name" value="MYCBPAP"/>
    <property type="match status" value="1"/>
</dbReference>
<dbReference type="RefSeq" id="XP_001743081.1">
    <property type="nucleotide sequence ID" value="XM_001743029.1"/>
</dbReference>
<organism evidence="2 3">
    <name type="scientific">Monosiga brevicollis</name>
    <name type="common">Choanoflagellate</name>
    <dbReference type="NCBI Taxonomy" id="81824"/>
    <lineage>
        <taxon>Eukaryota</taxon>
        <taxon>Choanoflagellata</taxon>
        <taxon>Craspedida</taxon>
        <taxon>Salpingoecidae</taxon>
        <taxon>Monosiga</taxon>
    </lineage>
</organism>
<gene>
    <name evidence="2" type="ORF">MONBRDRAFT_31239</name>
</gene>
<evidence type="ECO:0008006" key="4">
    <source>
        <dbReference type="Google" id="ProtNLM"/>
    </source>
</evidence>
<reference evidence="2 3" key="1">
    <citation type="journal article" date="2008" name="Nature">
        <title>The genome of the choanoflagellate Monosiga brevicollis and the origin of metazoans.</title>
        <authorList>
            <consortium name="JGI Sequencing"/>
            <person name="King N."/>
            <person name="Westbrook M.J."/>
            <person name="Young S.L."/>
            <person name="Kuo A."/>
            <person name="Abedin M."/>
            <person name="Chapman J."/>
            <person name="Fairclough S."/>
            <person name="Hellsten U."/>
            <person name="Isogai Y."/>
            <person name="Letunic I."/>
            <person name="Marr M."/>
            <person name="Pincus D."/>
            <person name="Putnam N."/>
            <person name="Rokas A."/>
            <person name="Wright K.J."/>
            <person name="Zuzow R."/>
            <person name="Dirks W."/>
            <person name="Good M."/>
            <person name="Goodstein D."/>
            <person name="Lemons D."/>
            <person name="Li W."/>
            <person name="Lyons J.B."/>
            <person name="Morris A."/>
            <person name="Nichols S."/>
            <person name="Richter D.J."/>
            <person name="Salamov A."/>
            <person name="Bork P."/>
            <person name="Lim W.A."/>
            <person name="Manning G."/>
            <person name="Miller W.T."/>
            <person name="McGinnis W."/>
            <person name="Shapiro H."/>
            <person name="Tjian R."/>
            <person name="Grigoriev I.V."/>
            <person name="Rokhsar D."/>
        </authorList>
    </citation>
    <scope>NUCLEOTIDE SEQUENCE [LARGE SCALE GENOMIC DNA]</scope>
    <source>
        <strain evidence="3">MX1 / ATCC 50154</strain>
    </source>
</reference>
<dbReference type="Proteomes" id="UP000001357">
    <property type="component" value="Unassembled WGS sequence"/>
</dbReference>
<dbReference type="EMBL" id="CH991544">
    <property type="protein sequence ID" value="EDQ91795.1"/>
    <property type="molecule type" value="Genomic_DNA"/>
</dbReference>
<dbReference type="InParanoid" id="A9USK0"/>
<dbReference type="InterPro" id="IPR013783">
    <property type="entry name" value="Ig-like_fold"/>
</dbReference>
<dbReference type="STRING" id="81824.A9USK0"/>
<dbReference type="PANTHER" id="PTHR48421:SF1">
    <property type="entry name" value="MYCBP-ASSOCIATED PROTEIN"/>
    <property type="match status" value="1"/>
</dbReference>
<feature type="compositionally biased region" description="Basic and acidic residues" evidence="1">
    <location>
        <begin position="48"/>
        <end position="57"/>
    </location>
</feature>
<dbReference type="GeneID" id="5888504"/>
<dbReference type="eggNOG" id="ENOG502QT8X">
    <property type="taxonomic scope" value="Eukaryota"/>
</dbReference>
<proteinExistence type="predicted"/>
<dbReference type="Gene3D" id="2.60.40.10">
    <property type="entry name" value="Immunoglobulins"/>
    <property type="match status" value="1"/>
</dbReference>
<dbReference type="OMA" id="RESWEFR"/>
<protein>
    <recommendedName>
        <fullName evidence="4">MYCBP-associated protein</fullName>
    </recommendedName>
</protein>
<feature type="region of interest" description="Disordered" evidence="1">
    <location>
        <begin position="1"/>
        <end position="78"/>
    </location>
</feature>
<name>A9USK0_MONBE</name>
<evidence type="ECO:0000256" key="1">
    <source>
        <dbReference type="SAM" id="MobiDB-lite"/>
    </source>
</evidence>
<evidence type="ECO:0000313" key="3">
    <source>
        <dbReference type="Proteomes" id="UP000001357"/>
    </source>
</evidence>
<accession>A9USK0</accession>
<dbReference type="PANTHER" id="PTHR48421">
    <property type="entry name" value="MYCBP-ASSOCIATED PROTEIN"/>
    <property type="match status" value="1"/>
</dbReference>